<dbReference type="GO" id="GO:0046872">
    <property type="term" value="F:metal ion binding"/>
    <property type="evidence" value="ECO:0007669"/>
    <property type="project" value="UniProtKB-KW"/>
</dbReference>
<keyword evidence="5" id="KW-0479">Metal-binding</keyword>
<dbReference type="InterPro" id="IPR020084">
    <property type="entry name" value="NUDIX_hydrolase_CS"/>
</dbReference>
<dbReference type="GO" id="GO:0019677">
    <property type="term" value="P:NAD+ catabolic process"/>
    <property type="evidence" value="ECO:0007669"/>
    <property type="project" value="TreeGrafter"/>
</dbReference>
<evidence type="ECO:0000313" key="11">
    <source>
        <dbReference type="EMBL" id="REH51688.1"/>
    </source>
</evidence>
<comment type="catalytic activity">
    <reaction evidence="9">
        <text>a 5'-end NAD(+)-phospho-ribonucleoside in mRNA + H2O = a 5'-end phospho-adenosine-phospho-ribonucleoside in mRNA + beta-nicotinamide D-ribonucleotide + 2 H(+)</text>
        <dbReference type="Rhea" id="RHEA:60876"/>
        <dbReference type="Rhea" id="RHEA-COMP:15698"/>
        <dbReference type="Rhea" id="RHEA-COMP:15719"/>
        <dbReference type="ChEBI" id="CHEBI:14649"/>
        <dbReference type="ChEBI" id="CHEBI:15377"/>
        <dbReference type="ChEBI" id="CHEBI:15378"/>
        <dbReference type="ChEBI" id="CHEBI:144029"/>
        <dbReference type="ChEBI" id="CHEBI:144051"/>
    </reaction>
    <physiologicalReaction direction="left-to-right" evidence="9">
        <dbReference type="Rhea" id="RHEA:60877"/>
    </physiologicalReaction>
</comment>
<evidence type="ECO:0000256" key="6">
    <source>
        <dbReference type="ARBA" id="ARBA00022801"/>
    </source>
</evidence>
<dbReference type="InterPro" id="IPR015797">
    <property type="entry name" value="NUDIX_hydrolase-like_dom_sf"/>
</dbReference>
<dbReference type="GO" id="GO:0006742">
    <property type="term" value="P:NADP+ catabolic process"/>
    <property type="evidence" value="ECO:0007669"/>
    <property type="project" value="TreeGrafter"/>
</dbReference>
<dbReference type="InterPro" id="IPR000086">
    <property type="entry name" value="NUDIX_hydrolase_dom"/>
</dbReference>
<dbReference type="PROSITE" id="PS51462">
    <property type="entry name" value="NUDIX"/>
    <property type="match status" value="1"/>
</dbReference>
<evidence type="ECO:0000256" key="1">
    <source>
        <dbReference type="ARBA" id="ARBA00001946"/>
    </source>
</evidence>
<comment type="cofactor">
    <cofactor evidence="2">
        <name>Zn(2+)</name>
        <dbReference type="ChEBI" id="CHEBI:29105"/>
    </cofactor>
</comment>
<evidence type="ECO:0000259" key="10">
    <source>
        <dbReference type="PROSITE" id="PS51462"/>
    </source>
</evidence>
<dbReference type="PANTHER" id="PTHR42904">
    <property type="entry name" value="NUDIX HYDROLASE, NUDC SUBFAMILY"/>
    <property type="match status" value="1"/>
</dbReference>
<evidence type="ECO:0000256" key="2">
    <source>
        <dbReference type="ARBA" id="ARBA00001947"/>
    </source>
</evidence>
<comment type="similarity">
    <text evidence="3">Belongs to the Nudix hydrolase family. NudC subfamily.</text>
</comment>
<evidence type="ECO:0000256" key="3">
    <source>
        <dbReference type="ARBA" id="ARBA00009595"/>
    </source>
</evidence>
<dbReference type="Gene3D" id="3.90.79.20">
    <property type="match status" value="1"/>
</dbReference>
<name>A0A3E0HYY0_9PSEU</name>
<evidence type="ECO:0000256" key="5">
    <source>
        <dbReference type="ARBA" id="ARBA00022723"/>
    </source>
</evidence>
<keyword evidence="7" id="KW-0460">Magnesium</keyword>
<dbReference type="Pfam" id="PF09297">
    <property type="entry name" value="Zn_ribbon_NUD"/>
    <property type="match status" value="1"/>
</dbReference>
<organism evidence="11 12">
    <name type="scientific">Kutzneria buriramensis</name>
    <dbReference type="NCBI Taxonomy" id="1045776"/>
    <lineage>
        <taxon>Bacteria</taxon>
        <taxon>Bacillati</taxon>
        <taxon>Actinomycetota</taxon>
        <taxon>Actinomycetes</taxon>
        <taxon>Pseudonocardiales</taxon>
        <taxon>Pseudonocardiaceae</taxon>
        <taxon>Kutzneria</taxon>
    </lineage>
</organism>
<dbReference type="PROSITE" id="PS00893">
    <property type="entry name" value="NUDIX_BOX"/>
    <property type="match status" value="1"/>
</dbReference>
<comment type="caution">
    <text evidence="11">The sequence shown here is derived from an EMBL/GenBank/DDBJ whole genome shotgun (WGS) entry which is preliminary data.</text>
</comment>
<keyword evidence="12" id="KW-1185">Reference proteome</keyword>
<dbReference type="GO" id="GO:0035529">
    <property type="term" value="F:NADH pyrophosphatase activity"/>
    <property type="evidence" value="ECO:0007669"/>
    <property type="project" value="TreeGrafter"/>
</dbReference>
<evidence type="ECO:0000256" key="4">
    <source>
        <dbReference type="ARBA" id="ARBA00012381"/>
    </source>
</evidence>
<evidence type="ECO:0000256" key="7">
    <source>
        <dbReference type="ARBA" id="ARBA00022842"/>
    </source>
</evidence>
<dbReference type="GO" id="GO:0005829">
    <property type="term" value="C:cytosol"/>
    <property type="evidence" value="ECO:0007669"/>
    <property type="project" value="TreeGrafter"/>
</dbReference>
<dbReference type="PANTHER" id="PTHR42904:SF6">
    <property type="entry name" value="NAD-CAPPED RNA HYDROLASE NUDT12"/>
    <property type="match status" value="1"/>
</dbReference>
<dbReference type="Pfam" id="PF09296">
    <property type="entry name" value="NUDIX-like"/>
    <property type="match status" value="1"/>
</dbReference>
<proteinExistence type="inferred from homology"/>
<evidence type="ECO:0000256" key="8">
    <source>
        <dbReference type="ARBA" id="ARBA00023027"/>
    </source>
</evidence>
<keyword evidence="6" id="KW-0378">Hydrolase</keyword>
<dbReference type="EC" id="3.6.1.22" evidence="4"/>
<evidence type="ECO:0000256" key="9">
    <source>
        <dbReference type="ARBA" id="ARBA00023679"/>
    </source>
</evidence>
<reference evidence="11 12" key="1">
    <citation type="submission" date="2018-08" db="EMBL/GenBank/DDBJ databases">
        <title>Genomic Encyclopedia of Archaeal and Bacterial Type Strains, Phase II (KMG-II): from individual species to whole genera.</title>
        <authorList>
            <person name="Goeker M."/>
        </authorList>
    </citation>
    <scope>NUCLEOTIDE SEQUENCE [LARGE SCALE GENOMIC DNA]</scope>
    <source>
        <strain evidence="11 12">DSM 45791</strain>
    </source>
</reference>
<comment type="cofactor">
    <cofactor evidence="1">
        <name>Mg(2+)</name>
        <dbReference type="ChEBI" id="CHEBI:18420"/>
    </cofactor>
</comment>
<feature type="domain" description="Nudix hydrolase" evidence="10">
    <location>
        <begin position="135"/>
        <end position="255"/>
    </location>
</feature>
<keyword evidence="8" id="KW-0520">NAD</keyword>
<dbReference type="AlphaFoldDB" id="A0A3E0HYY0"/>
<evidence type="ECO:0000313" key="12">
    <source>
        <dbReference type="Proteomes" id="UP000256269"/>
    </source>
</evidence>
<dbReference type="Gene3D" id="3.90.79.10">
    <property type="entry name" value="Nucleoside Triphosphate Pyrophosphohydrolase"/>
    <property type="match status" value="1"/>
</dbReference>
<dbReference type="EMBL" id="QUNO01000003">
    <property type="protein sequence ID" value="REH51688.1"/>
    <property type="molecule type" value="Genomic_DNA"/>
</dbReference>
<dbReference type="CDD" id="cd03429">
    <property type="entry name" value="NUDIX_NADH_pyrophosphatase_Nudt13"/>
    <property type="match status" value="1"/>
</dbReference>
<sequence>MIPYSGLRLDRASDRRSNPDWIAALRARPGARVLPFWRDRYAPDSEPVGDEVFLGVGDDEGVFAVELAEEPASTVDIRTLFGDVSAQESAALVYAKALLHWNRNQRFCGACGGGTSVRHGGNVRDCFGCGRELFPRIEPAVIVLVEHGDRALFGRHVRSSWFSTLAGFVDLGESLEDAVRREVAEEAGVAVGEVSYFGSQPWPFPAGLMIGFRAVALSDEIHVDGAELAEARWLTREQVLRDHMPRFRDSIGYHLIETWLSAPRAL</sequence>
<dbReference type="SUPFAM" id="SSF55811">
    <property type="entry name" value="Nudix"/>
    <property type="match status" value="1"/>
</dbReference>
<protein>
    <recommendedName>
        <fullName evidence="4">NAD(+) diphosphatase</fullName>
        <ecNumber evidence="4">3.6.1.22</ecNumber>
    </recommendedName>
</protein>
<dbReference type="RefSeq" id="WP_211352958.1">
    <property type="nucleotide sequence ID" value="NZ_CP144375.1"/>
</dbReference>
<dbReference type="InterPro" id="IPR015375">
    <property type="entry name" value="NADH_PPase-like_N"/>
</dbReference>
<dbReference type="Proteomes" id="UP000256269">
    <property type="component" value="Unassembled WGS sequence"/>
</dbReference>
<dbReference type="InterPro" id="IPR049734">
    <property type="entry name" value="NudC-like_C"/>
</dbReference>
<gene>
    <name evidence="11" type="ORF">BCF44_103137</name>
</gene>
<accession>A0A3E0HYY0</accession>
<dbReference type="Pfam" id="PF00293">
    <property type="entry name" value="NUDIX"/>
    <property type="match status" value="1"/>
</dbReference>
<dbReference type="InterPro" id="IPR050241">
    <property type="entry name" value="NAD-cap_RNA_hydrolase_NudC"/>
</dbReference>
<dbReference type="InterPro" id="IPR015376">
    <property type="entry name" value="Znr_NADH_PPase"/>
</dbReference>
<dbReference type="NCBIfam" id="NF001299">
    <property type="entry name" value="PRK00241.1"/>
    <property type="match status" value="1"/>
</dbReference>